<dbReference type="GO" id="GO:0016829">
    <property type="term" value="F:lyase activity"/>
    <property type="evidence" value="ECO:0007669"/>
    <property type="project" value="UniProtKB-KW"/>
</dbReference>
<dbReference type="GO" id="GO:0016853">
    <property type="term" value="F:isomerase activity"/>
    <property type="evidence" value="ECO:0007669"/>
    <property type="project" value="UniProtKB-ARBA"/>
</dbReference>
<dbReference type="PANTHER" id="PTHR42796:SF4">
    <property type="entry name" value="FUMARYLACETOACETATE HYDROLASE DOMAIN-CONTAINING PROTEIN 2A"/>
    <property type="match status" value="1"/>
</dbReference>
<dbReference type="OrthoDB" id="9805307at2"/>
<evidence type="ECO:0000256" key="4">
    <source>
        <dbReference type="ARBA" id="ARBA00022801"/>
    </source>
</evidence>
<evidence type="ECO:0000313" key="7">
    <source>
        <dbReference type="EMBL" id="KEA59375.1"/>
    </source>
</evidence>
<dbReference type="InterPro" id="IPR036663">
    <property type="entry name" value="Fumarylacetoacetase_C_sf"/>
</dbReference>
<keyword evidence="5" id="KW-0460">Magnesium</keyword>
<comment type="similarity">
    <text evidence="2">Belongs to the FAH family.</text>
</comment>
<accession>A0A071MFG9</accession>
<gene>
    <name evidence="7" type="ORF">DT99_11700</name>
</gene>
<dbReference type="GO" id="GO:0046872">
    <property type="term" value="F:metal ion binding"/>
    <property type="evidence" value="ECO:0007669"/>
    <property type="project" value="UniProtKB-KW"/>
</dbReference>
<evidence type="ECO:0000256" key="5">
    <source>
        <dbReference type="ARBA" id="ARBA00022842"/>
    </source>
</evidence>
<dbReference type="InterPro" id="IPR011234">
    <property type="entry name" value="Fumarylacetoacetase-like_C"/>
</dbReference>
<evidence type="ECO:0000259" key="6">
    <source>
        <dbReference type="Pfam" id="PF01557"/>
    </source>
</evidence>
<dbReference type="EMBL" id="JJOA01000010">
    <property type="protein sequence ID" value="KEA59375.1"/>
    <property type="molecule type" value="Genomic_DNA"/>
</dbReference>
<name>A0A071MFG9_9BURK</name>
<evidence type="ECO:0000256" key="3">
    <source>
        <dbReference type="ARBA" id="ARBA00022723"/>
    </source>
</evidence>
<dbReference type="AlphaFoldDB" id="A0A071MFG9"/>
<keyword evidence="3" id="KW-0479">Metal-binding</keyword>
<dbReference type="PANTHER" id="PTHR42796">
    <property type="entry name" value="FUMARYLACETOACETATE HYDROLASE DOMAIN-CONTAINING PROTEIN 2A-RELATED"/>
    <property type="match status" value="1"/>
</dbReference>
<proteinExistence type="inferred from homology"/>
<organism evidence="7">
    <name type="scientific">Burkholderia cenocepacia</name>
    <dbReference type="NCBI Taxonomy" id="95486"/>
    <lineage>
        <taxon>Bacteria</taxon>
        <taxon>Pseudomonadati</taxon>
        <taxon>Pseudomonadota</taxon>
        <taxon>Betaproteobacteria</taxon>
        <taxon>Burkholderiales</taxon>
        <taxon>Burkholderiaceae</taxon>
        <taxon>Burkholderia</taxon>
        <taxon>Burkholderia cepacia complex</taxon>
    </lineage>
</organism>
<comment type="caution">
    <text evidence="7">The sequence shown here is derived from an EMBL/GenBank/DDBJ whole genome shotgun (WGS) entry which is preliminary data.</text>
</comment>
<comment type="cofactor">
    <cofactor evidence="1">
        <name>Mg(2+)</name>
        <dbReference type="ChEBI" id="CHEBI:18420"/>
    </cofactor>
</comment>
<dbReference type="GO" id="GO:0019752">
    <property type="term" value="P:carboxylic acid metabolic process"/>
    <property type="evidence" value="ECO:0007669"/>
    <property type="project" value="UniProtKB-ARBA"/>
</dbReference>
<reference evidence="7" key="1">
    <citation type="submission" date="2014-04" db="EMBL/GenBank/DDBJ databases">
        <title>In planta biocontrol of soil-borne Fusarium wilt of banana through a plant endophytic bacterium, Burkholderia cenocepacia 869T2.</title>
        <authorList>
            <person name="Ho Y.-N."/>
            <person name="Chiang H.-M."/>
            <person name="Chao C.-P."/>
            <person name="Su C.-C."/>
            <person name="Hsu H.-F."/>
            <person name="Guo C.-T."/>
            <person name="Hsieh J.-L."/>
            <person name="Huang C.-C."/>
        </authorList>
    </citation>
    <scope>NUCLEOTIDE SEQUENCE [LARGE SCALE GENOMIC DNA]</scope>
    <source>
        <strain evidence="7">869T2</strain>
    </source>
</reference>
<evidence type="ECO:0000256" key="2">
    <source>
        <dbReference type="ARBA" id="ARBA00010211"/>
    </source>
</evidence>
<sequence>MKLLRYGPSGQEKPGILDAAGRIRDLSAHVPDLAGDVLSDAGLARLRAIDPATLPLVAGEPRIGACVGHVRKFIGIGLNYADHAAEAGMPVPKEPVVFGKWTSSICGPNDGIDIPKGSVKTDWEVELGVVIGTTCKDVAEANALDYVAGYCVVNDVSEREWQIERGGQWDKGKGFDTFGPIGPWLVTRDEVPDPQRLDLWLEVDGHRYQNGNTRTMVFTVAQLIAYLSTCMTLQPGDVITTGTPPGVGMGIKPSPVFLKAGQTVRLGIDGLGEQLQPARDAR</sequence>
<dbReference type="Gene3D" id="3.90.850.10">
    <property type="entry name" value="Fumarylacetoacetase-like, C-terminal domain"/>
    <property type="match status" value="1"/>
</dbReference>
<dbReference type="GO" id="GO:0019628">
    <property type="term" value="P:urate catabolic process"/>
    <property type="evidence" value="ECO:0007669"/>
    <property type="project" value="UniProtKB-UniPathway"/>
</dbReference>
<evidence type="ECO:0000256" key="1">
    <source>
        <dbReference type="ARBA" id="ARBA00001946"/>
    </source>
</evidence>
<dbReference type="FunFam" id="3.90.850.10:FF:000002">
    <property type="entry name" value="2-hydroxyhepta-2,4-diene-1,7-dioate isomerase"/>
    <property type="match status" value="1"/>
</dbReference>
<protein>
    <submittedName>
        <fullName evidence="7">Ureidoglycolate lyase</fullName>
    </submittedName>
</protein>
<dbReference type="InterPro" id="IPR051121">
    <property type="entry name" value="FAH"/>
</dbReference>
<dbReference type="SUPFAM" id="SSF56529">
    <property type="entry name" value="FAH"/>
    <property type="match status" value="1"/>
</dbReference>
<dbReference type="GO" id="GO:0016787">
    <property type="term" value="F:hydrolase activity"/>
    <property type="evidence" value="ECO:0007669"/>
    <property type="project" value="UniProtKB-KW"/>
</dbReference>
<keyword evidence="4" id="KW-0378">Hydrolase</keyword>
<feature type="domain" description="Fumarylacetoacetase-like C-terminal" evidence="6">
    <location>
        <begin position="72"/>
        <end position="273"/>
    </location>
</feature>
<dbReference type="UniPathway" id="UPA00394"/>
<dbReference type="Pfam" id="PF01557">
    <property type="entry name" value="FAA_hydrolase"/>
    <property type="match status" value="1"/>
</dbReference>
<keyword evidence="7" id="KW-0456">Lyase</keyword>